<dbReference type="AlphaFoldDB" id="A0ABD1YN92"/>
<feature type="region of interest" description="Disordered" evidence="1">
    <location>
        <begin position="74"/>
        <end position="93"/>
    </location>
</feature>
<name>A0ABD1YN92_9MARC</name>
<organism evidence="2 3">
    <name type="scientific">Riccia fluitans</name>
    <dbReference type="NCBI Taxonomy" id="41844"/>
    <lineage>
        <taxon>Eukaryota</taxon>
        <taxon>Viridiplantae</taxon>
        <taxon>Streptophyta</taxon>
        <taxon>Embryophyta</taxon>
        <taxon>Marchantiophyta</taxon>
        <taxon>Marchantiopsida</taxon>
        <taxon>Marchantiidae</taxon>
        <taxon>Marchantiales</taxon>
        <taxon>Ricciaceae</taxon>
        <taxon>Riccia</taxon>
    </lineage>
</organism>
<evidence type="ECO:0000313" key="2">
    <source>
        <dbReference type="EMBL" id="KAL2632210.1"/>
    </source>
</evidence>
<keyword evidence="3" id="KW-1185">Reference proteome</keyword>
<protein>
    <submittedName>
        <fullName evidence="2">Uncharacterized protein</fullName>
    </submittedName>
</protein>
<evidence type="ECO:0000313" key="3">
    <source>
        <dbReference type="Proteomes" id="UP001605036"/>
    </source>
</evidence>
<proteinExistence type="predicted"/>
<feature type="compositionally biased region" description="Polar residues" evidence="1">
    <location>
        <begin position="24"/>
        <end position="40"/>
    </location>
</feature>
<dbReference type="Proteomes" id="UP001605036">
    <property type="component" value="Unassembled WGS sequence"/>
</dbReference>
<dbReference type="EMBL" id="JBHFFA010000004">
    <property type="protein sequence ID" value="KAL2632210.1"/>
    <property type="molecule type" value="Genomic_DNA"/>
</dbReference>
<comment type="caution">
    <text evidence="2">The sequence shown here is derived from an EMBL/GenBank/DDBJ whole genome shotgun (WGS) entry which is preliminary data.</text>
</comment>
<accession>A0ABD1YN92</accession>
<sequence length="93" mass="10459">MQDNIINARGKSNVAGATWWNANRDGQQKQNLSMEATSNDPLLGRTSGNDADVDAKREANYHDKLSRRWYDGELHKQTKHSQTAISTKGKMTK</sequence>
<gene>
    <name evidence="2" type="ORF">R1flu_016896</name>
</gene>
<reference evidence="2 3" key="1">
    <citation type="submission" date="2024-09" db="EMBL/GenBank/DDBJ databases">
        <title>Chromosome-scale assembly of Riccia fluitans.</title>
        <authorList>
            <person name="Paukszto L."/>
            <person name="Sawicki J."/>
            <person name="Karawczyk K."/>
            <person name="Piernik-Szablinska J."/>
            <person name="Szczecinska M."/>
            <person name="Mazdziarz M."/>
        </authorList>
    </citation>
    <scope>NUCLEOTIDE SEQUENCE [LARGE SCALE GENOMIC DNA]</scope>
    <source>
        <strain evidence="2">Rf_01</strain>
        <tissue evidence="2">Aerial parts of the thallus</tissue>
    </source>
</reference>
<evidence type="ECO:0000256" key="1">
    <source>
        <dbReference type="SAM" id="MobiDB-lite"/>
    </source>
</evidence>
<feature type="region of interest" description="Disordered" evidence="1">
    <location>
        <begin position="24"/>
        <end position="59"/>
    </location>
</feature>